<protein>
    <recommendedName>
        <fullName evidence="4">DUF624 domain-containing protein</fullName>
    </recommendedName>
</protein>
<evidence type="ECO:0000256" key="1">
    <source>
        <dbReference type="SAM" id="Phobius"/>
    </source>
</evidence>
<dbReference type="AlphaFoldDB" id="A0A291H132"/>
<feature type="transmembrane region" description="Helical" evidence="1">
    <location>
        <begin position="185"/>
        <end position="207"/>
    </location>
</feature>
<feature type="transmembrane region" description="Helical" evidence="1">
    <location>
        <begin position="20"/>
        <end position="41"/>
    </location>
</feature>
<keyword evidence="1" id="KW-0812">Transmembrane</keyword>
<reference evidence="2 3" key="1">
    <citation type="journal article" date="2014" name="Int. J. Syst. Evol. Microbiol.">
        <title>Brachybacterium ginsengisoli sp. nov., isolated from soil of a ginseng field.</title>
        <authorList>
            <person name="Hoang V.A."/>
            <person name="Kim Y.J."/>
            <person name="Nguyen N.L."/>
            <person name="Yang D.C."/>
        </authorList>
    </citation>
    <scope>NUCLEOTIDE SEQUENCE [LARGE SCALE GENOMIC DNA]</scope>
    <source>
        <strain evidence="2 3">DCY80</strain>
    </source>
</reference>
<feature type="transmembrane region" description="Helical" evidence="1">
    <location>
        <begin position="91"/>
        <end position="115"/>
    </location>
</feature>
<evidence type="ECO:0008006" key="4">
    <source>
        <dbReference type="Google" id="ProtNLM"/>
    </source>
</evidence>
<accession>A0A291H132</accession>
<dbReference type="KEGG" id="bgg:CFK41_16440"/>
<evidence type="ECO:0000313" key="2">
    <source>
        <dbReference type="EMBL" id="ATG56189.1"/>
    </source>
</evidence>
<name>A0A291H132_9MICO</name>
<organism evidence="2 3">
    <name type="scientific">Brachybacterium ginsengisoli</name>
    <dbReference type="NCBI Taxonomy" id="1331682"/>
    <lineage>
        <taxon>Bacteria</taxon>
        <taxon>Bacillati</taxon>
        <taxon>Actinomycetota</taxon>
        <taxon>Actinomycetes</taxon>
        <taxon>Micrococcales</taxon>
        <taxon>Dermabacteraceae</taxon>
        <taxon>Brachybacterium</taxon>
    </lineage>
</organism>
<keyword evidence="1" id="KW-1133">Transmembrane helix</keyword>
<feature type="transmembrane region" description="Helical" evidence="1">
    <location>
        <begin position="47"/>
        <end position="70"/>
    </location>
</feature>
<sequence>MTPPRRPRGLFTDLTEGVYWFLVLDLMLVLAAVPTILLWTVMSPGPLGALLFVVAALPLLPALAAGLYACRSWREERELIPARQFLRGYRLNALDALKVGTPALLVMALAAFNLTRSSSPGLGAGEIAFLVVGVAALLVLLRALSIVSRFSFRVRDALRLTAFTLLVTPLSTLALLSLGVLTLGIVLMIGEFLLPVVASLLVFALWASERPVVRLLTEQFTTGPTVVSAES</sequence>
<dbReference type="RefSeq" id="WP_096800649.1">
    <property type="nucleotide sequence ID" value="NZ_CP023564.1"/>
</dbReference>
<proteinExistence type="predicted"/>
<dbReference type="EMBL" id="CP023564">
    <property type="protein sequence ID" value="ATG56189.1"/>
    <property type="molecule type" value="Genomic_DNA"/>
</dbReference>
<keyword evidence="1" id="KW-0472">Membrane</keyword>
<keyword evidence="3" id="KW-1185">Reference proteome</keyword>
<feature type="transmembrane region" description="Helical" evidence="1">
    <location>
        <begin position="127"/>
        <end position="145"/>
    </location>
</feature>
<dbReference type="OrthoDB" id="4211860at2"/>
<gene>
    <name evidence="2" type="ORF">CFK41_16440</name>
</gene>
<dbReference type="Proteomes" id="UP000217889">
    <property type="component" value="Chromosome"/>
</dbReference>
<evidence type="ECO:0000313" key="3">
    <source>
        <dbReference type="Proteomes" id="UP000217889"/>
    </source>
</evidence>
<feature type="transmembrane region" description="Helical" evidence="1">
    <location>
        <begin position="157"/>
        <end position="179"/>
    </location>
</feature>